<evidence type="ECO:0000313" key="2">
    <source>
        <dbReference type="EMBL" id="KAL0131899.1"/>
    </source>
</evidence>
<comment type="caution">
    <text evidence="2">The sequence shown here is derived from an EMBL/GenBank/DDBJ whole genome shotgun (WGS) entry which is preliminary data.</text>
</comment>
<protein>
    <submittedName>
        <fullName evidence="2">Uncharacterized protein</fullName>
    </submittedName>
</protein>
<proteinExistence type="predicted"/>
<evidence type="ECO:0000313" key="3">
    <source>
        <dbReference type="Proteomes" id="UP001430953"/>
    </source>
</evidence>
<organism evidence="2 3">
    <name type="scientific">Cardiocondyla obscurior</name>
    <dbReference type="NCBI Taxonomy" id="286306"/>
    <lineage>
        <taxon>Eukaryota</taxon>
        <taxon>Metazoa</taxon>
        <taxon>Ecdysozoa</taxon>
        <taxon>Arthropoda</taxon>
        <taxon>Hexapoda</taxon>
        <taxon>Insecta</taxon>
        <taxon>Pterygota</taxon>
        <taxon>Neoptera</taxon>
        <taxon>Endopterygota</taxon>
        <taxon>Hymenoptera</taxon>
        <taxon>Apocrita</taxon>
        <taxon>Aculeata</taxon>
        <taxon>Formicoidea</taxon>
        <taxon>Formicidae</taxon>
        <taxon>Myrmicinae</taxon>
        <taxon>Cardiocondyla</taxon>
    </lineage>
</organism>
<feature type="signal peptide" evidence="1">
    <location>
        <begin position="1"/>
        <end position="24"/>
    </location>
</feature>
<evidence type="ECO:0000256" key="1">
    <source>
        <dbReference type="SAM" id="SignalP"/>
    </source>
</evidence>
<dbReference type="EMBL" id="JADYXP020000002">
    <property type="protein sequence ID" value="KAL0131899.1"/>
    <property type="molecule type" value="Genomic_DNA"/>
</dbReference>
<reference evidence="2 3" key="1">
    <citation type="submission" date="2023-03" db="EMBL/GenBank/DDBJ databases">
        <title>High recombination rates correlate with genetic variation in Cardiocondyla obscurior ants.</title>
        <authorList>
            <person name="Errbii M."/>
        </authorList>
    </citation>
    <scope>NUCLEOTIDE SEQUENCE [LARGE SCALE GENOMIC DNA]</scope>
    <source>
        <strain evidence="2">Alpha-2009</strain>
        <tissue evidence="2">Whole body</tissue>
    </source>
</reference>
<dbReference type="AlphaFoldDB" id="A0AAW2GX65"/>
<dbReference type="Proteomes" id="UP001430953">
    <property type="component" value="Unassembled WGS sequence"/>
</dbReference>
<sequence>MSYLSFFSILLILQIFYIYSVSHSKCLIYSDRGKQKKENFLIRNEIFLDDSNNPLLPEGNSDEATTMYIMQIRMCARVYEFPVDVTKFRANYEDSQGEYLPGKLDRRSRRVQKLEEEQNKFRGIGRESLLVWTKINLHLLVLIGSERNSKLLRKKKKKF</sequence>
<keyword evidence="3" id="KW-1185">Reference proteome</keyword>
<gene>
    <name evidence="2" type="ORF">PUN28_003037</name>
</gene>
<accession>A0AAW2GX65</accession>
<name>A0AAW2GX65_9HYME</name>
<keyword evidence="1" id="KW-0732">Signal</keyword>
<feature type="chain" id="PRO_5043677160" evidence="1">
    <location>
        <begin position="25"/>
        <end position="159"/>
    </location>
</feature>